<comment type="caution">
    <text evidence="12">The sequence shown here is derived from an EMBL/GenBank/DDBJ whole genome shotgun (WGS) entry which is preliminary data.</text>
</comment>
<dbReference type="AlphaFoldDB" id="A0A8J3G316"/>
<keyword evidence="3 9" id="KW-0645">Protease</keyword>
<dbReference type="PRINTS" id="PR00781">
    <property type="entry name" value="LIPOSIGPTASE"/>
</dbReference>
<evidence type="ECO:0000256" key="7">
    <source>
        <dbReference type="ARBA" id="ARBA00022989"/>
    </source>
</evidence>
<feature type="transmembrane region" description="Helical" evidence="9">
    <location>
        <begin position="111"/>
        <end position="134"/>
    </location>
</feature>
<comment type="similarity">
    <text evidence="1 9 11">Belongs to the peptidase A8 family.</text>
</comment>
<dbReference type="GO" id="GO:0005886">
    <property type="term" value="C:plasma membrane"/>
    <property type="evidence" value="ECO:0007669"/>
    <property type="project" value="UniProtKB-SubCell"/>
</dbReference>
<dbReference type="EMBL" id="BMZH01000009">
    <property type="protein sequence ID" value="GHA98793.1"/>
    <property type="molecule type" value="Genomic_DNA"/>
</dbReference>
<feature type="active site" evidence="9">
    <location>
        <position position="152"/>
    </location>
</feature>
<comment type="subcellular location">
    <subcellularLocation>
        <location evidence="9">Cell membrane</location>
        <topology evidence="9">Multi-pass membrane protein</topology>
    </subcellularLocation>
</comment>
<dbReference type="EC" id="3.4.23.36" evidence="9"/>
<comment type="catalytic activity">
    <reaction evidence="9 10">
        <text>Release of signal peptides from bacterial membrane prolipoproteins. Hydrolyzes -Xaa-Yaa-Zaa-|-(S,diacylglyceryl)Cys-, in which Xaa is hydrophobic (preferably Leu), and Yaa (Ala or Ser) and Zaa (Gly or Ala) have small, neutral side chains.</text>
        <dbReference type="EC" id="3.4.23.36"/>
    </reaction>
</comment>
<gene>
    <name evidence="9 12" type="primary">lspA</name>
    <name evidence="12" type="ORF">GCM10009069_22170</name>
</gene>
<reference evidence="12" key="1">
    <citation type="journal article" date="2014" name="Int. J. Syst. Evol. Microbiol.">
        <title>Complete genome sequence of Corynebacterium casei LMG S-19264T (=DSM 44701T), isolated from a smear-ripened cheese.</title>
        <authorList>
            <consortium name="US DOE Joint Genome Institute (JGI-PGF)"/>
            <person name="Walter F."/>
            <person name="Albersmeier A."/>
            <person name="Kalinowski J."/>
            <person name="Ruckert C."/>
        </authorList>
    </citation>
    <scope>NUCLEOTIDE SEQUENCE</scope>
    <source>
        <strain evidence="12">KCTC 32513</strain>
    </source>
</reference>
<dbReference type="GO" id="GO:0006508">
    <property type="term" value="P:proteolysis"/>
    <property type="evidence" value="ECO:0007669"/>
    <property type="project" value="UniProtKB-KW"/>
</dbReference>
<dbReference type="GO" id="GO:0004190">
    <property type="term" value="F:aspartic-type endopeptidase activity"/>
    <property type="evidence" value="ECO:0007669"/>
    <property type="project" value="UniProtKB-UniRule"/>
</dbReference>
<keyword evidence="12" id="KW-0449">Lipoprotein</keyword>
<name>A0A8J3G316_9PROT</name>
<evidence type="ECO:0000256" key="3">
    <source>
        <dbReference type="ARBA" id="ARBA00022670"/>
    </source>
</evidence>
<keyword evidence="2 9" id="KW-1003">Cell membrane</keyword>
<accession>A0A8J3G316</accession>
<evidence type="ECO:0000313" key="13">
    <source>
        <dbReference type="Proteomes" id="UP000634004"/>
    </source>
</evidence>
<dbReference type="Pfam" id="PF01252">
    <property type="entry name" value="Peptidase_A8"/>
    <property type="match status" value="1"/>
</dbReference>
<evidence type="ECO:0000256" key="9">
    <source>
        <dbReference type="HAMAP-Rule" id="MF_00161"/>
    </source>
</evidence>
<sequence length="184" mass="20162">MSLSNIIRRIPLFWGLLFPALIVGLDQLSKWAATRAFDQPMNVCAIDPYIRVTREVSPIVDLSILCNQGVSWGLMQGDSALKRWGLLIFAIFMVGVLLHVLSGAKDTLSRVCLSLVIGGAVGNAIDRALFGAVTDFINAEDIGFNYVFNVADSAITVGIIGLFYVMFRDWRAERKAHASDTPAK</sequence>
<protein>
    <recommendedName>
        <fullName evidence="9">Lipoprotein signal peptidase</fullName>
        <ecNumber evidence="9">3.4.23.36</ecNumber>
    </recommendedName>
    <alternativeName>
        <fullName evidence="9">Prolipoprotein signal peptidase</fullName>
    </alternativeName>
    <alternativeName>
        <fullName evidence="9">Signal peptidase II</fullName>
        <shortName evidence="9">SPase II</shortName>
    </alternativeName>
</protein>
<keyword evidence="13" id="KW-1185">Reference proteome</keyword>
<dbReference type="PANTHER" id="PTHR33695">
    <property type="entry name" value="LIPOPROTEIN SIGNAL PEPTIDASE"/>
    <property type="match status" value="1"/>
</dbReference>
<reference evidence="12" key="2">
    <citation type="submission" date="2020-09" db="EMBL/GenBank/DDBJ databases">
        <authorList>
            <person name="Sun Q."/>
            <person name="Kim S."/>
        </authorList>
    </citation>
    <scope>NUCLEOTIDE SEQUENCE</scope>
    <source>
        <strain evidence="12">KCTC 32513</strain>
    </source>
</reference>
<evidence type="ECO:0000256" key="2">
    <source>
        <dbReference type="ARBA" id="ARBA00022475"/>
    </source>
</evidence>
<dbReference type="PROSITE" id="PS00855">
    <property type="entry name" value="SPASE_II"/>
    <property type="match status" value="1"/>
</dbReference>
<evidence type="ECO:0000256" key="6">
    <source>
        <dbReference type="ARBA" id="ARBA00022801"/>
    </source>
</evidence>
<organism evidence="12 13">
    <name type="scientific">Algimonas arctica</name>
    <dbReference type="NCBI Taxonomy" id="1479486"/>
    <lineage>
        <taxon>Bacteria</taxon>
        <taxon>Pseudomonadati</taxon>
        <taxon>Pseudomonadota</taxon>
        <taxon>Alphaproteobacteria</taxon>
        <taxon>Maricaulales</taxon>
        <taxon>Robiginitomaculaceae</taxon>
        <taxon>Algimonas</taxon>
    </lineage>
</organism>
<comment type="pathway">
    <text evidence="9">Protein modification; lipoprotein biosynthesis (signal peptide cleavage).</text>
</comment>
<dbReference type="NCBIfam" id="TIGR00077">
    <property type="entry name" value="lspA"/>
    <property type="match status" value="1"/>
</dbReference>
<evidence type="ECO:0000256" key="5">
    <source>
        <dbReference type="ARBA" id="ARBA00022750"/>
    </source>
</evidence>
<dbReference type="HAMAP" id="MF_00161">
    <property type="entry name" value="LspA"/>
    <property type="match status" value="1"/>
</dbReference>
<dbReference type="RefSeq" id="WP_189498413.1">
    <property type="nucleotide sequence ID" value="NZ_BMZH01000009.1"/>
</dbReference>
<dbReference type="InterPro" id="IPR001872">
    <property type="entry name" value="Peptidase_A8"/>
</dbReference>
<dbReference type="Proteomes" id="UP000634004">
    <property type="component" value="Unassembled WGS sequence"/>
</dbReference>
<keyword evidence="5 9" id="KW-0064">Aspartyl protease</keyword>
<evidence type="ECO:0000313" key="12">
    <source>
        <dbReference type="EMBL" id="GHA98793.1"/>
    </source>
</evidence>
<evidence type="ECO:0000256" key="1">
    <source>
        <dbReference type="ARBA" id="ARBA00006139"/>
    </source>
</evidence>
<dbReference type="UniPathway" id="UPA00665"/>
<keyword evidence="8 9" id="KW-0472">Membrane</keyword>
<evidence type="ECO:0000256" key="4">
    <source>
        <dbReference type="ARBA" id="ARBA00022692"/>
    </source>
</evidence>
<evidence type="ECO:0000256" key="10">
    <source>
        <dbReference type="RuleBase" id="RU000594"/>
    </source>
</evidence>
<feature type="transmembrane region" description="Helical" evidence="9">
    <location>
        <begin position="146"/>
        <end position="167"/>
    </location>
</feature>
<evidence type="ECO:0000256" key="11">
    <source>
        <dbReference type="RuleBase" id="RU004181"/>
    </source>
</evidence>
<feature type="active site" evidence="9">
    <location>
        <position position="135"/>
    </location>
</feature>
<dbReference type="PANTHER" id="PTHR33695:SF1">
    <property type="entry name" value="LIPOPROTEIN SIGNAL PEPTIDASE"/>
    <property type="match status" value="1"/>
</dbReference>
<proteinExistence type="inferred from homology"/>
<keyword evidence="6 9" id="KW-0378">Hydrolase</keyword>
<comment type="function">
    <text evidence="9 10">This protein specifically catalyzes the removal of signal peptides from prolipoproteins.</text>
</comment>
<keyword evidence="7 9" id="KW-1133">Transmembrane helix</keyword>
<evidence type="ECO:0000256" key="8">
    <source>
        <dbReference type="ARBA" id="ARBA00023136"/>
    </source>
</evidence>
<feature type="transmembrane region" description="Helical" evidence="9">
    <location>
        <begin position="12"/>
        <end position="33"/>
    </location>
</feature>
<feature type="transmembrane region" description="Helical" evidence="9">
    <location>
        <begin position="84"/>
        <end position="104"/>
    </location>
</feature>
<keyword evidence="4 9" id="KW-0812">Transmembrane</keyword>